<dbReference type="AlphaFoldDB" id="A0A1J5R9R3"/>
<organism evidence="4">
    <name type="scientific">mine drainage metagenome</name>
    <dbReference type="NCBI Taxonomy" id="410659"/>
    <lineage>
        <taxon>unclassified sequences</taxon>
        <taxon>metagenomes</taxon>
        <taxon>ecological metagenomes</taxon>
    </lineage>
</organism>
<dbReference type="GO" id="GO:0005840">
    <property type="term" value="C:ribosome"/>
    <property type="evidence" value="ECO:0007669"/>
    <property type="project" value="UniProtKB-KW"/>
</dbReference>
<proteinExistence type="inferred from homology"/>
<dbReference type="GO" id="GO:0006412">
    <property type="term" value="P:translation"/>
    <property type="evidence" value="ECO:0007669"/>
    <property type="project" value="InterPro"/>
</dbReference>
<name>A0A1J5R9R3_9ZZZZ</name>
<keyword evidence="3" id="KW-0687">Ribonucleoprotein</keyword>
<dbReference type="Pfam" id="PF00829">
    <property type="entry name" value="Ribosomal_L21p"/>
    <property type="match status" value="1"/>
</dbReference>
<dbReference type="InterPro" id="IPR001787">
    <property type="entry name" value="Ribosomal_bL21"/>
</dbReference>
<protein>
    <submittedName>
        <fullName evidence="4">50S ribosomal protein L21</fullName>
    </submittedName>
</protein>
<sequence length="99" mass="10784">MFAVIKTGGKQYKVAANDVILVEKLPGQAGDTVTLDQVLMVGDKVGAPVVAGASVTATLVEHTRGEKVIIFKKKRRQNYRRKKGHRQDLTVLRITGINA</sequence>
<dbReference type="GO" id="GO:0005737">
    <property type="term" value="C:cytoplasm"/>
    <property type="evidence" value="ECO:0007669"/>
    <property type="project" value="UniProtKB-ARBA"/>
</dbReference>
<dbReference type="HAMAP" id="MF_01363">
    <property type="entry name" value="Ribosomal_bL21"/>
    <property type="match status" value="1"/>
</dbReference>
<dbReference type="InterPro" id="IPR028909">
    <property type="entry name" value="bL21-like"/>
</dbReference>
<dbReference type="GO" id="GO:1990904">
    <property type="term" value="C:ribonucleoprotein complex"/>
    <property type="evidence" value="ECO:0007669"/>
    <property type="project" value="UniProtKB-KW"/>
</dbReference>
<evidence type="ECO:0000256" key="1">
    <source>
        <dbReference type="ARBA" id="ARBA00008563"/>
    </source>
</evidence>
<evidence type="ECO:0000256" key="3">
    <source>
        <dbReference type="ARBA" id="ARBA00023274"/>
    </source>
</evidence>
<dbReference type="SUPFAM" id="SSF141091">
    <property type="entry name" value="L21p-like"/>
    <property type="match status" value="1"/>
</dbReference>
<dbReference type="GO" id="GO:0003723">
    <property type="term" value="F:RNA binding"/>
    <property type="evidence" value="ECO:0007669"/>
    <property type="project" value="InterPro"/>
</dbReference>
<reference evidence="4" key="1">
    <citation type="submission" date="2016-10" db="EMBL/GenBank/DDBJ databases">
        <title>Sequence of Gallionella enrichment culture.</title>
        <authorList>
            <person name="Poehlein A."/>
            <person name="Muehling M."/>
            <person name="Daniel R."/>
        </authorList>
    </citation>
    <scope>NUCLEOTIDE SEQUENCE</scope>
</reference>
<comment type="similarity">
    <text evidence="1">Belongs to the bacterial ribosomal protein bL21 family.</text>
</comment>
<dbReference type="PANTHER" id="PTHR21349">
    <property type="entry name" value="50S RIBOSOMAL PROTEIN L21"/>
    <property type="match status" value="1"/>
</dbReference>
<dbReference type="PANTHER" id="PTHR21349:SF0">
    <property type="entry name" value="LARGE RIBOSOMAL SUBUNIT PROTEIN BL21M"/>
    <property type="match status" value="1"/>
</dbReference>
<dbReference type="GO" id="GO:0003735">
    <property type="term" value="F:structural constituent of ribosome"/>
    <property type="evidence" value="ECO:0007669"/>
    <property type="project" value="InterPro"/>
</dbReference>
<evidence type="ECO:0000313" key="4">
    <source>
        <dbReference type="EMBL" id="OIQ92537.1"/>
    </source>
</evidence>
<gene>
    <name evidence="4" type="primary">rplU_5</name>
    <name evidence="4" type="ORF">GALL_255290</name>
</gene>
<dbReference type="InterPro" id="IPR036164">
    <property type="entry name" value="bL21-like_sf"/>
</dbReference>
<evidence type="ECO:0000256" key="2">
    <source>
        <dbReference type="ARBA" id="ARBA00022980"/>
    </source>
</evidence>
<keyword evidence="2 4" id="KW-0689">Ribosomal protein</keyword>
<dbReference type="NCBIfam" id="TIGR00061">
    <property type="entry name" value="L21"/>
    <property type="match status" value="1"/>
</dbReference>
<dbReference type="EMBL" id="MLJW01000229">
    <property type="protein sequence ID" value="OIQ92537.1"/>
    <property type="molecule type" value="Genomic_DNA"/>
</dbReference>
<accession>A0A1J5R9R3</accession>
<comment type="caution">
    <text evidence="4">The sequence shown here is derived from an EMBL/GenBank/DDBJ whole genome shotgun (WGS) entry which is preliminary data.</text>
</comment>